<protein>
    <submittedName>
        <fullName evidence="1">Uncharacterized protein</fullName>
    </submittedName>
</protein>
<keyword evidence="1" id="KW-0614">Plasmid</keyword>
<name>C6BPG1_RALP1</name>
<dbReference type="HOGENOM" id="CLU_1915345_0_0_4"/>
<gene>
    <name evidence="1" type="ordered locus">Rpic12D_4851</name>
</gene>
<sequence length="132" mass="14797">MSTSAQVVVLFKVKPEENRIHEIAQLSGVSRLEELEEPDHYGWVSPAGELEYLSDRRSAPLIGEVSLEGRLFQADLGRFYYPTSPAAYRHVVSALLGCSDVQYVWYGPDLTGTDGCRDIPPMTSERVLVFFD</sequence>
<dbReference type="KEGG" id="rpf:Rpic12D_4851"/>
<dbReference type="EMBL" id="CP001646">
    <property type="protein sequence ID" value="ACS66085.1"/>
    <property type="molecule type" value="Genomic_DNA"/>
</dbReference>
<proteinExistence type="predicted"/>
<geneLocation type="plasmid" evidence="1">
    <name>pRp12D01</name>
</geneLocation>
<organism evidence="1">
    <name type="scientific">Ralstonia pickettii (strain 12D)</name>
    <dbReference type="NCBI Taxonomy" id="428406"/>
    <lineage>
        <taxon>Bacteria</taxon>
        <taxon>Pseudomonadati</taxon>
        <taxon>Pseudomonadota</taxon>
        <taxon>Betaproteobacteria</taxon>
        <taxon>Burkholderiales</taxon>
        <taxon>Burkholderiaceae</taxon>
        <taxon>Ralstonia</taxon>
    </lineage>
</organism>
<evidence type="ECO:0000313" key="1">
    <source>
        <dbReference type="EMBL" id="ACS66085.1"/>
    </source>
</evidence>
<accession>C6BPG1</accession>
<reference evidence="1" key="1">
    <citation type="submission" date="2009-06" db="EMBL/GenBank/DDBJ databases">
        <title>Complete sequence plasmid 1 of Ralstonia pickettii 12D.</title>
        <authorList>
            <consortium name="US DOE Joint Genome Institute"/>
            <person name="Lucas S."/>
            <person name="Copeland A."/>
            <person name="Lapidus A."/>
            <person name="Glavina del Rio T."/>
            <person name="Dalin E."/>
            <person name="Tice H."/>
            <person name="Bruce D."/>
            <person name="Goodwin L."/>
            <person name="Pitluck S."/>
            <person name="Sims D."/>
            <person name="Meincke L."/>
            <person name="Brettin T."/>
            <person name="Detter J.C."/>
            <person name="Han C."/>
            <person name="Larimer F."/>
            <person name="Land M."/>
            <person name="Hauser L."/>
            <person name="Kyrpides N."/>
            <person name="Ovchinnikova G."/>
            <person name="Marsh T."/>
            <person name="Richardson P."/>
        </authorList>
    </citation>
    <scope>NUCLEOTIDE SEQUENCE [LARGE SCALE GENOMIC DNA]</scope>
    <source>
        <plasmid evidence="1">12D</plasmid>
        <plasmid evidence="1">pRp12D01</plasmid>
    </source>
</reference>
<dbReference type="AlphaFoldDB" id="C6BPG1"/>